<feature type="transmembrane region" description="Helical" evidence="7">
    <location>
        <begin position="12"/>
        <end position="32"/>
    </location>
</feature>
<evidence type="ECO:0000313" key="11">
    <source>
        <dbReference type="Proteomes" id="UP001141552"/>
    </source>
</evidence>
<dbReference type="GO" id="GO:0016579">
    <property type="term" value="P:protein deubiquitination"/>
    <property type="evidence" value="ECO:0007669"/>
    <property type="project" value="InterPro"/>
</dbReference>
<evidence type="ECO:0000313" key="10">
    <source>
        <dbReference type="EMBL" id="KAJ4827956.1"/>
    </source>
</evidence>
<protein>
    <recommendedName>
        <fullName evidence="12">Ubiquitinyl hydrolase 1</fullName>
    </recommendedName>
</protein>
<feature type="domain" description="USP" evidence="8">
    <location>
        <begin position="360"/>
        <end position="637"/>
    </location>
</feature>
<evidence type="ECO:0000259" key="8">
    <source>
        <dbReference type="PROSITE" id="PS50235"/>
    </source>
</evidence>
<comment type="caution">
    <text evidence="10">The sequence shown here is derived from an EMBL/GenBank/DDBJ whole genome shotgun (WGS) entry which is preliminary data.</text>
</comment>
<dbReference type="GO" id="GO:0004843">
    <property type="term" value="F:cysteine-type deubiquitinase activity"/>
    <property type="evidence" value="ECO:0007669"/>
    <property type="project" value="InterPro"/>
</dbReference>
<dbReference type="InterPro" id="IPR038765">
    <property type="entry name" value="Papain-like_cys_pep_sf"/>
</dbReference>
<dbReference type="Pfam" id="PF01753">
    <property type="entry name" value="zf-MYND"/>
    <property type="match status" value="1"/>
</dbReference>
<keyword evidence="11" id="KW-1185">Reference proteome</keyword>
<evidence type="ECO:0000256" key="4">
    <source>
        <dbReference type="ARBA" id="ARBA00022833"/>
    </source>
</evidence>
<dbReference type="InterPro" id="IPR018200">
    <property type="entry name" value="USP_CS"/>
</dbReference>
<feature type="region of interest" description="Disordered" evidence="6">
    <location>
        <begin position="727"/>
        <end position="751"/>
    </location>
</feature>
<gene>
    <name evidence="10" type="ORF">Tsubulata_032831</name>
</gene>
<evidence type="ECO:0000256" key="2">
    <source>
        <dbReference type="ARBA" id="ARBA00022723"/>
    </source>
</evidence>
<dbReference type="InterPro" id="IPR028889">
    <property type="entry name" value="USP"/>
</dbReference>
<dbReference type="PROSITE" id="PS00972">
    <property type="entry name" value="USP_1"/>
    <property type="match status" value="1"/>
</dbReference>
<dbReference type="FunFam" id="6.10.140.2220:FF:000006">
    <property type="entry name" value="Ubiquitin carboxyl-terminal hydrolase 15"/>
    <property type="match status" value="1"/>
</dbReference>
<dbReference type="Gene3D" id="3.90.70.10">
    <property type="entry name" value="Cysteine proteinases"/>
    <property type="match status" value="1"/>
</dbReference>
<dbReference type="SUPFAM" id="SSF144232">
    <property type="entry name" value="HIT/MYND zinc finger-like"/>
    <property type="match status" value="1"/>
</dbReference>
<evidence type="ECO:0008006" key="12">
    <source>
        <dbReference type="Google" id="ProtNLM"/>
    </source>
</evidence>
<dbReference type="InterPro" id="IPR050164">
    <property type="entry name" value="Peptidase_C19"/>
</dbReference>
<keyword evidence="7" id="KW-0812">Transmembrane</keyword>
<dbReference type="GO" id="GO:0008270">
    <property type="term" value="F:zinc ion binding"/>
    <property type="evidence" value="ECO:0007669"/>
    <property type="project" value="UniProtKB-KW"/>
</dbReference>
<dbReference type="PANTHER" id="PTHR24006:SF690">
    <property type="entry name" value="UBIQUITIN CARBOXYL-TERMINAL HYDROLASE 17"/>
    <property type="match status" value="1"/>
</dbReference>
<dbReference type="Gene3D" id="6.10.140.2220">
    <property type="match status" value="1"/>
</dbReference>
<name>A0A9Q0J3B0_9ROSI</name>
<keyword evidence="7" id="KW-1133">Transmembrane helix</keyword>
<dbReference type="PROSITE" id="PS50235">
    <property type="entry name" value="USP_3"/>
    <property type="match status" value="1"/>
</dbReference>
<keyword evidence="4" id="KW-0862">Zinc</keyword>
<dbReference type="Proteomes" id="UP001141552">
    <property type="component" value="Unassembled WGS sequence"/>
</dbReference>
<dbReference type="OrthoDB" id="420187at2759"/>
<accession>A0A9Q0J3B0</accession>
<sequence>MRASVWSEMLVLGNLGFQALLFLLLALLFLWLQGKWRSSSERKEEIKRLVETVSRESDLAEFHSVYEYSALPKPHLCAVCLCPTTNRCSGCKSVRYCSGKCQIIHWRQGHKDECERLTSKMHLKQGSDPCGRATLEKISEVHAVGIQSSADISYGEEHASSGIGELETPCEDISPAFLGTQTSAKERHKAKIPHPKSTELVSSGSGVSHVITLNKAGFKYADEKLDLNSRLSSEMMAKSDDGKPAKISRKKSMRRAASSEMFVTDASKVMSFPSSSTSGLDSFNNEEENDSQMFGCKEVRSFSFSGSSHHQQDAHNELEKSPLTKVQHFRASKESYIDKIIFPYELFVKLYSCNEELYPFGLRNSGNSCYANAVLQCLAFTRPLTSYFAKEGESPLSPSGILSKIEKFGSHLGHGNEEDAHEFLRYAVDTMQSVCLKEAGALGPLAEETNLVGLTFGGYLRSKIMCMRCRSKSETFERMMDLTVEIDGNIRTLDEALAQFTADEILDGENKYNCSRCKSYVKGKKKLTVSEAPNILTIVLKRFQSGNLEKLNKSVRFPELLDLGPYMYGKSDKSPQYSLYAVVVHKDTMNSTSSGHYVCYVKSLCGGWFGINDSTVIAVELERVLLEGAYILLYARHYPRGPALLSNTAASKGTRLKKKNSETVCGSNTSKLKYSYQALSSEPSKAHKKHGKHHSTMIVDDSSVNGSHDLDDWRFYSMQRVRRVDSSSESSSIFSSSDASSCSTSTKGSVRSDDLSDFLFGGLEPGWYDNCGRTSNSVAPTSCRNSNVDAQRRKDAWRQLHSETDWR</sequence>
<dbReference type="GO" id="GO:0005634">
    <property type="term" value="C:nucleus"/>
    <property type="evidence" value="ECO:0007669"/>
    <property type="project" value="TreeGrafter"/>
</dbReference>
<feature type="domain" description="MYND-type" evidence="9">
    <location>
        <begin position="77"/>
        <end position="114"/>
    </location>
</feature>
<keyword evidence="3 5" id="KW-0863">Zinc-finger</keyword>
<evidence type="ECO:0000259" key="9">
    <source>
        <dbReference type="PROSITE" id="PS50865"/>
    </source>
</evidence>
<evidence type="ECO:0000256" key="7">
    <source>
        <dbReference type="SAM" id="Phobius"/>
    </source>
</evidence>
<dbReference type="AlphaFoldDB" id="A0A9Q0J3B0"/>
<evidence type="ECO:0000256" key="3">
    <source>
        <dbReference type="ARBA" id="ARBA00022771"/>
    </source>
</evidence>
<feature type="compositionally biased region" description="Low complexity" evidence="6">
    <location>
        <begin position="727"/>
        <end position="749"/>
    </location>
</feature>
<dbReference type="PANTHER" id="PTHR24006">
    <property type="entry name" value="UBIQUITIN CARBOXYL-TERMINAL HYDROLASE"/>
    <property type="match status" value="1"/>
</dbReference>
<comment type="similarity">
    <text evidence="1">Belongs to the peptidase C19 family.</text>
</comment>
<dbReference type="EMBL" id="JAKUCV010006293">
    <property type="protein sequence ID" value="KAJ4827956.1"/>
    <property type="molecule type" value="Genomic_DNA"/>
</dbReference>
<dbReference type="GO" id="GO:0005829">
    <property type="term" value="C:cytosol"/>
    <property type="evidence" value="ECO:0007669"/>
    <property type="project" value="TreeGrafter"/>
</dbReference>
<dbReference type="Pfam" id="PF00443">
    <property type="entry name" value="UCH"/>
    <property type="match status" value="2"/>
</dbReference>
<evidence type="ECO:0000256" key="5">
    <source>
        <dbReference type="PROSITE-ProRule" id="PRU00134"/>
    </source>
</evidence>
<evidence type="ECO:0000256" key="1">
    <source>
        <dbReference type="ARBA" id="ARBA00009085"/>
    </source>
</evidence>
<dbReference type="InterPro" id="IPR002893">
    <property type="entry name" value="Znf_MYND"/>
</dbReference>
<dbReference type="SUPFAM" id="SSF54001">
    <property type="entry name" value="Cysteine proteinases"/>
    <property type="match status" value="1"/>
</dbReference>
<keyword evidence="2" id="KW-0479">Metal-binding</keyword>
<dbReference type="PROSITE" id="PS50865">
    <property type="entry name" value="ZF_MYND_2"/>
    <property type="match status" value="1"/>
</dbReference>
<reference evidence="10" key="1">
    <citation type="submission" date="2022-02" db="EMBL/GenBank/DDBJ databases">
        <authorList>
            <person name="Henning P.M."/>
            <person name="McCubbin A.G."/>
            <person name="Shore J.S."/>
        </authorList>
    </citation>
    <scope>NUCLEOTIDE SEQUENCE</scope>
    <source>
        <strain evidence="10">F60SS</strain>
        <tissue evidence="10">Leaves</tissue>
    </source>
</reference>
<dbReference type="InterPro" id="IPR001394">
    <property type="entry name" value="Peptidase_C19_UCH"/>
</dbReference>
<evidence type="ECO:0000256" key="6">
    <source>
        <dbReference type="SAM" id="MobiDB-lite"/>
    </source>
</evidence>
<proteinExistence type="inferred from homology"/>
<organism evidence="10 11">
    <name type="scientific">Turnera subulata</name>
    <dbReference type="NCBI Taxonomy" id="218843"/>
    <lineage>
        <taxon>Eukaryota</taxon>
        <taxon>Viridiplantae</taxon>
        <taxon>Streptophyta</taxon>
        <taxon>Embryophyta</taxon>
        <taxon>Tracheophyta</taxon>
        <taxon>Spermatophyta</taxon>
        <taxon>Magnoliopsida</taxon>
        <taxon>eudicotyledons</taxon>
        <taxon>Gunneridae</taxon>
        <taxon>Pentapetalae</taxon>
        <taxon>rosids</taxon>
        <taxon>fabids</taxon>
        <taxon>Malpighiales</taxon>
        <taxon>Passifloraceae</taxon>
        <taxon>Turnera</taxon>
    </lineage>
</organism>
<keyword evidence="7" id="KW-0472">Membrane</keyword>
<reference evidence="10" key="2">
    <citation type="journal article" date="2023" name="Plants (Basel)">
        <title>Annotation of the Turnera subulata (Passifloraceae) Draft Genome Reveals the S-Locus Evolved after the Divergence of Turneroideae from Passifloroideae in a Stepwise Manner.</title>
        <authorList>
            <person name="Henning P.M."/>
            <person name="Roalson E.H."/>
            <person name="Mir W."/>
            <person name="McCubbin A.G."/>
            <person name="Shore J.S."/>
        </authorList>
    </citation>
    <scope>NUCLEOTIDE SEQUENCE</scope>
    <source>
        <strain evidence="10">F60SS</strain>
    </source>
</reference>